<dbReference type="GO" id="GO:0005829">
    <property type="term" value="C:cytosol"/>
    <property type="evidence" value="ECO:0007669"/>
    <property type="project" value="TreeGrafter"/>
</dbReference>
<organism evidence="3 4">
    <name type="scientific">Tsukamurella paurometabola (strain ATCC 8368 / DSM 20162 / CCUG 35730 / CIP 100753 / JCM 10117 / KCTC 9821 / NBRC 16120 / NCIMB 702349 / NCTC 13040)</name>
    <name type="common">Corynebacterium paurometabolum</name>
    <dbReference type="NCBI Taxonomy" id="521096"/>
    <lineage>
        <taxon>Bacteria</taxon>
        <taxon>Bacillati</taxon>
        <taxon>Actinomycetota</taxon>
        <taxon>Actinomycetes</taxon>
        <taxon>Mycobacteriales</taxon>
        <taxon>Tsukamurellaceae</taxon>
        <taxon>Tsukamurella</taxon>
    </lineage>
</organism>
<accession>D5UNN8</accession>
<comment type="similarity">
    <text evidence="1">To bacterial alkanal monooxygenase alpha and beta chains.</text>
</comment>
<reference evidence="3 4" key="2">
    <citation type="journal article" date="2011" name="Stand. Genomic Sci.">
        <title>Complete genome sequence of Tsukamurella paurometabola type strain (no. 33).</title>
        <authorList>
            <person name="Munk A.C."/>
            <person name="Lapidus A."/>
            <person name="Lucas S."/>
            <person name="Nolan M."/>
            <person name="Tice H."/>
            <person name="Cheng J.F."/>
            <person name="Del Rio T.G."/>
            <person name="Goodwin L."/>
            <person name="Pitluck S."/>
            <person name="Liolios K."/>
            <person name="Huntemann M."/>
            <person name="Ivanova N."/>
            <person name="Mavromatis K."/>
            <person name="Mikhailova N."/>
            <person name="Pati A."/>
            <person name="Chen A."/>
            <person name="Palaniappan K."/>
            <person name="Tapia R."/>
            <person name="Han C."/>
            <person name="Land M."/>
            <person name="Hauser L."/>
            <person name="Chang Y.J."/>
            <person name="Jeffries C.D."/>
            <person name="Brettin T."/>
            <person name="Yasawong M."/>
            <person name="Brambilla E.M."/>
            <person name="Rohde M."/>
            <person name="Sikorski J."/>
            <person name="Goker M."/>
            <person name="Detter J.C."/>
            <person name="Woyke T."/>
            <person name="Bristow J."/>
            <person name="Eisen J.A."/>
            <person name="Markowitz V."/>
            <person name="Hugenholtz P."/>
            <person name="Kyrpides N.C."/>
            <person name="Klenk H.P."/>
        </authorList>
    </citation>
    <scope>NUCLEOTIDE SEQUENCE [LARGE SCALE GENOMIC DNA]</scope>
    <source>
        <strain evidence="4">ATCC 8368 / DSM 20162 / CCUG 35730 / CIP 100753 / JCM 10117 / KCTC 9821 / NBRC 16120 / NCIMB 702349 / NCTC 13040</strain>
    </source>
</reference>
<dbReference type="HOGENOM" id="CLU_027853_9_0_11"/>
<dbReference type="eggNOG" id="COG2141">
    <property type="taxonomic scope" value="Bacteria"/>
</dbReference>
<evidence type="ECO:0000313" key="4">
    <source>
        <dbReference type="Proteomes" id="UP000001213"/>
    </source>
</evidence>
<sequence>MPEDSALRPRLSLLELAPVVDGASFGDALRATIATAQEAERLGYERVWVAEHHSMPGIASSAPAVLIGQIAAATESIRVGSGGVMLPNHQPLVVAEQFGTLEALYPGRIDLGIGRAPGTDQLTAHALRGGKVSESVDDFPQALAHLRAFLRDDFPIDHPYAAITATPGVAADLDMWLLGSSTFSAKLAGMLGLPFAFARHFAPQATLPALAEYRESFRPGDRAEPNAMLTVTVIAADTDQEAQRIAGPAKAAMYRVRTGNPGRLLTYEQAEAAPLSADHEAAIAPSTSAWIVGSQDTVRRELTDLVQRTRPQELMISGMIPGLEERTRSLEIIAKAVAEIG</sequence>
<gene>
    <name evidence="3" type="ordered locus">Tpau_1994</name>
</gene>
<evidence type="ECO:0000256" key="1">
    <source>
        <dbReference type="ARBA" id="ARBA00007789"/>
    </source>
</evidence>
<evidence type="ECO:0000313" key="3">
    <source>
        <dbReference type="EMBL" id="ADG78606.1"/>
    </source>
</evidence>
<dbReference type="InterPro" id="IPR050766">
    <property type="entry name" value="Bact_Lucif_Oxidored"/>
</dbReference>
<dbReference type="InterPro" id="IPR019949">
    <property type="entry name" value="CmoO-like"/>
</dbReference>
<dbReference type="EMBL" id="CP001966">
    <property type="protein sequence ID" value="ADG78606.1"/>
    <property type="molecule type" value="Genomic_DNA"/>
</dbReference>
<dbReference type="SUPFAM" id="SSF51679">
    <property type="entry name" value="Bacterial luciferase-like"/>
    <property type="match status" value="1"/>
</dbReference>
<dbReference type="STRING" id="521096.Tpau_1994"/>
<dbReference type="AlphaFoldDB" id="D5UNN8"/>
<dbReference type="PANTHER" id="PTHR30137:SF6">
    <property type="entry name" value="LUCIFERASE-LIKE MONOOXYGENASE"/>
    <property type="match status" value="1"/>
</dbReference>
<dbReference type="FunFam" id="3.20.20.30:FF:000002">
    <property type="entry name" value="LLM class flavin-dependent oxidoreductase"/>
    <property type="match status" value="1"/>
</dbReference>
<feature type="domain" description="Luciferase-like" evidence="2">
    <location>
        <begin position="27"/>
        <end position="307"/>
    </location>
</feature>
<protein>
    <submittedName>
        <fullName evidence="3">Luciferase family oxidoreductase, group 1</fullName>
    </submittedName>
</protein>
<dbReference type="GO" id="GO:0016705">
    <property type="term" value="F:oxidoreductase activity, acting on paired donors, with incorporation or reduction of molecular oxygen"/>
    <property type="evidence" value="ECO:0007669"/>
    <property type="project" value="InterPro"/>
</dbReference>
<dbReference type="KEGG" id="tpr:Tpau_1994"/>
<dbReference type="Gene3D" id="3.20.20.30">
    <property type="entry name" value="Luciferase-like domain"/>
    <property type="match status" value="1"/>
</dbReference>
<proteinExistence type="predicted"/>
<dbReference type="PANTHER" id="PTHR30137">
    <property type="entry name" value="LUCIFERASE-LIKE MONOOXYGENASE"/>
    <property type="match status" value="1"/>
</dbReference>
<name>D5UNN8_TSUPD</name>
<keyword evidence="4" id="KW-1185">Reference proteome</keyword>
<dbReference type="RefSeq" id="WP_013126628.1">
    <property type="nucleotide sequence ID" value="NC_014158.1"/>
</dbReference>
<dbReference type="Pfam" id="PF00296">
    <property type="entry name" value="Bac_luciferase"/>
    <property type="match status" value="1"/>
</dbReference>
<dbReference type="NCBIfam" id="TIGR03558">
    <property type="entry name" value="oxido_grp_1"/>
    <property type="match status" value="1"/>
</dbReference>
<dbReference type="Proteomes" id="UP000001213">
    <property type="component" value="Chromosome"/>
</dbReference>
<evidence type="ECO:0000259" key="2">
    <source>
        <dbReference type="Pfam" id="PF00296"/>
    </source>
</evidence>
<reference evidence="4" key="1">
    <citation type="submission" date="2010-03" db="EMBL/GenBank/DDBJ databases">
        <title>The complete chromosome of Tsukamurella paurometabola DSM 20162.</title>
        <authorList>
            <consortium name="US DOE Joint Genome Institute (JGI-PGF)"/>
            <person name="Lucas S."/>
            <person name="Copeland A."/>
            <person name="Lapidus A."/>
            <person name="Glavina del Rio T."/>
            <person name="Dalin E."/>
            <person name="Tice H."/>
            <person name="Bruce D."/>
            <person name="Goodwin L."/>
            <person name="Pitluck S."/>
            <person name="Kyrpides N."/>
            <person name="Mavromatis K."/>
            <person name="Ivanova N."/>
            <person name="Mikhailova N."/>
            <person name="Munk A.C."/>
            <person name="Brettin T."/>
            <person name="Detter J.C."/>
            <person name="Tapia R."/>
            <person name="Han C."/>
            <person name="Larimer F."/>
            <person name="Land M."/>
            <person name="Hauser L."/>
            <person name="Markowitz V."/>
            <person name="Cheng J.-F."/>
            <person name="Hugenholtz P."/>
            <person name="Woyke T."/>
            <person name="Wu D."/>
            <person name="Jando M."/>
            <person name="Brambilla E."/>
            <person name="Klenk H.-P."/>
            <person name="Eisen J.A."/>
        </authorList>
    </citation>
    <scope>NUCLEOTIDE SEQUENCE [LARGE SCALE GENOMIC DNA]</scope>
    <source>
        <strain evidence="4">ATCC 8368 / DSM 20162 / CCUG 35730 / CIP 100753 / JCM 10117 / KCTC 9821 / NBRC 16120 / NCIMB 702349 / NCTC 13040</strain>
    </source>
</reference>
<dbReference type="InterPro" id="IPR036661">
    <property type="entry name" value="Luciferase-like_sf"/>
</dbReference>
<dbReference type="CDD" id="cd00347">
    <property type="entry name" value="Flavin_utilizing_monoxygenases"/>
    <property type="match status" value="1"/>
</dbReference>
<dbReference type="InterPro" id="IPR011251">
    <property type="entry name" value="Luciferase-like_dom"/>
</dbReference>